<gene>
    <name evidence="1" type="ORF">LCGC14_1064890</name>
</gene>
<accession>A0A0F9QQW4</accession>
<reference evidence="1" key="1">
    <citation type="journal article" date="2015" name="Nature">
        <title>Complex archaea that bridge the gap between prokaryotes and eukaryotes.</title>
        <authorList>
            <person name="Spang A."/>
            <person name="Saw J.H."/>
            <person name="Jorgensen S.L."/>
            <person name="Zaremba-Niedzwiedzka K."/>
            <person name="Martijn J."/>
            <person name="Lind A.E."/>
            <person name="van Eijk R."/>
            <person name="Schleper C."/>
            <person name="Guy L."/>
            <person name="Ettema T.J."/>
        </authorList>
    </citation>
    <scope>NUCLEOTIDE SEQUENCE</scope>
</reference>
<sequence length="68" mass="7885">MSSVFLSKVSPDAIMSPDTDREIERIDREAALIEQRPRQELEEDRSPTEDIEMDIMLEGILAVLQRRI</sequence>
<protein>
    <submittedName>
        <fullName evidence="1">Uncharacterized protein</fullName>
    </submittedName>
</protein>
<dbReference type="AlphaFoldDB" id="A0A0F9QQW4"/>
<evidence type="ECO:0000313" key="1">
    <source>
        <dbReference type="EMBL" id="KKN07638.1"/>
    </source>
</evidence>
<proteinExistence type="predicted"/>
<dbReference type="EMBL" id="LAZR01004546">
    <property type="protein sequence ID" value="KKN07638.1"/>
    <property type="molecule type" value="Genomic_DNA"/>
</dbReference>
<name>A0A0F9QQW4_9ZZZZ</name>
<comment type="caution">
    <text evidence="1">The sequence shown here is derived from an EMBL/GenBank/DDBJ whole genome shotgun (WGS) entry which is preliminary data.</text>
</comment>
<organism evidence="1">
    <name type="scientific">marine sediment metagenome</name>
    <dbReference type="NCBI Taxonomy" id="412755"/>
    <lineage>
        <taxon>unclassified sequences</taxon>
        <taxon>metagenomes</taxon>
        <taxon>ecological metagenomes</taxon>
    </lineage>
</organism>